<comment type="caution">
    <text evidence="1">The sequence shown here is derived from an EMBL/GenBank/DDBJ whole genome shotgun (WGS) entry which is preliminary data.</text>
</comment>
<gene>
    <name evidence="1" type="ORF">FYJ51_01885</name>
</gene>
<name>A0A7X2NQV3_9FIRM</name>
<keyword evidence="2" id="KW-1185">Reference proteome</keyword>
<protein>
    <submittedName>
        <fullName evidence="1">Uncharacterized protein</fullName>
    </submittedName>
</protein>
<sequence length="161" mass="18845">MRILGEDPELRQQLMGVLMVAAAAPGFWEFIRWVCSAAYTALTGKRQITNKDLSDRMDQADRRSAKMQDDITAMAEAFRAHHDENLEERAKNNRSKILRFDDELRIGIRHSYEYFEDILRTVKEYEDYCEAHPKFKNRQAESAISHIQSAYDKAHEENSFI</sequence>
<dbReference type="AlphaFoldDB" id="A0A7X2NQV3"/>
<dbReference type="EMBL" id="VUMN01000002">
    <property type="protein sequence ID" value="MSS57661.1"/>
    <property type="molecule type" value="Genomic_DNA"/>
</dbReference>
<dbReference type="Proteomes" id="UP000461880">
    <property type="component" value="Unassembled WGS sequence"/>
</dbReference>
<proteinExistence type="predicted"/>
<accession>A0A7X2NQV3</accession>
<organism evidence="1 2">
    <name type="scientific">Stecheria intestinalis</name>
    <dbReference type="NCBI Taxonomy" id="2606630"/>
    <lineage>
        <taxon>Bacteria</taxon>
        <taxon>Bacillati</taxon>
        <taxon>Bacillota</taxon>
        <taxon>Erysipelotrichia</taxon>
        <taxon>Erysipelotrichales</taxon>
        <taxon>Erysipelotrichaceae</taxon>
        <taxon>Stecheria</taxon>
    </lineage>
</organism>
<dbReference type="RefSeq" id="WP_154502585.1">
    <property type="nucleotide sequence ID" value="NZ_VUMN01000002.1"/>
</dbReference>
<evidence type="ECO:0000313" key="1">
    <source>
        <dbReference type="EMBL" id="MSS57661.1"/>
    </source>
</evidence>
<evidence type="ECO:0000313" key="2">
    <source>
        <dbReference type="Proteomes" id="UP000461880"/>
    </source>
</evidence>
<reference evidence="1 2" key="1">
    <citation type="submission" date="2019-08" db="EMBL/GenBank/DDBJ databases">
        <title>In-depth cultivation of the pig gut microbiome towards novel bacterial diversity and tailored functional studies.</title>
        <authorList>
            <person name="Wylensek D."/>
            <person name="Hitch T.C.A."/>
            <person name="Clavel T."/>
        </authorList>
    </citation>
    <scope>NUCLEOTIDE SEQUENCE [LARGE SCALE GENOMIC DNA]</scope>
    <source>
        <strain evidence="1 2">Oil+RF-744-GAM-WT-6</strain>
    </source>
</reference>